<dbReference type="EMBL" id="CP030850">
    <property type="protein sequence ID" value="AXE20349.1"/>
    <property type="molecule type" value="Genomic_DNA"/>
</dbReference>
<dbReference type="RefSeq" id="WP_114069112.1">
    <property type="nucleotide sequence ID" value="NZ_CP030850.1"/>
</dbReference>
<keyword evidence="3" id="KW-1185">Reference proteome</keyword>
<name>A0A344TNX8_9BACT</name>
<evidence type="ECO:0000313" key="2">
    <source>
        <dbReference type="EMBL" id="AXE20349.1"/>
    </source>
</evidence>
<feature type="chain" id="PRO_5017038567" description="Lipocalin-like domain-containing protein" evidence="1">
    <location>
        <begin position="25"/>
        <end position="150"/>
    </location>
</feature>
<feature type="signal peptide" evidence="1">
    <location>
        <begin position="1"/>
        <end position="24"/>
    </location>
</feature>
<dbReference type="OrthoDB" id="956346at2"/>
<organism evidence="2 3">
    <name type="scientific">Runella rosea</name>
    <dbReference type="NCBI Taxonomy" id="2259595"/>
    <lineage>
        <taxon>Bacteria</taxon>
        <taxon>Pseudomonadati</taxon>
        <taxon>Bacteroidota</taxon>
        <taxon>Cytophagia</taxon>
        <taxon>Cytophagales</taxon>
        <taxon>Spirosomataceae</taxon>
        <taxon>Runella</taxon>
    </lineage>
</organism>
<dbReference type="Proteomes" id="UP000251993">
    <property type="component" value="Chromosome"/>
</dbReference>
<dbReference type="PROSITE" id="PS51257">
    <property type="entry name" value="PROKAR_LIPOPROTEIN"/>
    <property type="match status" value="1"/>
</dbReference>
<evidence type="ECO:0000256" key="1">
    <source>
        <dbReference type="SAM" id="SignalP"/>
    </source>
</evidence>
<evidence type="ECO:0000313" key="3">
    <source>
        <dbReference type="Proteomes" id="UP000251993"/>
    </source>
</evidence>
<keyword evidence="1" id="KW-0732">Signal</keyword>
<gene>
    <name evidence="2" type="ORF">DR864_22680</name>
</gene>
<sequence>MTNRTNYCRTQLLMFVTLTLLSVACQKNEPELPLADQILGSYTVTSYKSGNASVNLPATTTTGITVTAKITSTKVTEDVASFTFIFTQTKSGIASSSNSKLENVSLKKGSNGAIEGSIGMDGISWQNNQLTLTFGDADPAKVLTIYGKKD</sequence>
<evidence type="ECO:0008006" key="4">
    <source>
        <dbReference type="Google" id="ProtNLM"/>
    </source>
</evidence>
<protein>
    <recommendedName>
        <fullName evidence="4">Lipocalin-like domain-containing protein</fullName>
    </recommendedName>
</protein>
<dbReference type="KEGG" id="run:DR864_22680"/>
<proteinExistence type="predicted"/>
<accession>A0A344TNX8</accession>
<reference evidence="2 3" key="1">
    <citation type="submission" date="2018-07" db="EMBL/GenBank/DDBJ databases">
        <title>Genome sequencing of Runella.</title>
        <authorList>
            <person name="Baek M.-G."/>
            <person name="Yi H."/>
        </authorList>
    </citation>
    <scope>NUCLEOTIDE SEQUENCE [LARGE SCALE GENOMIC DNA]</scope>
    <source>
        <strain evidence="2 3">HYN0085</strain>
    </source>
</reference>
<dbReference type="AlphaFoldDB" id="A0A344TNX8"/>